<protein>
    <submittedName>
        <fullName evidence="8">Kinase-like protein</fullName>
    </submittedName>
</protein>
<dbReference type="Proteomes" id="UP000800036">
    <property type="component" value="Unassembled WGS sequence"/>
</dbReference>
<feature type="region of interest" description="Disordered" evidence="6">
    <location>
        <begin position="850"/>
        <end position="885"/>
    </location>
</feature>
<evidence type="ECO:0000256" key="6">
    <source>
        <dbReference type="SAM" id="MobiDB-lite"/>
    </source>
</evidence>
<dbReference type="PANTHER" id="PTHR24345">
    <property type="entry name" value="SERINE/THREONINE-PROTEIN KINASE PLK"/>
    <property type="match status" value="1"/>
</dbReference>
<evidence type="ECO:0000256" key="4">
    <source>
        <dbReference type="ARBA" id="ARBA00022777"/>
    </source>
</evidence>
<dbReference type="EMBL" id="ML976759">
    <property type="protein sequence ID" value="KAF1965573.1"/>
    <property type="molecule type" value="Genomic_DNA"/>
</dbReference>
<dbReference type="GO" id="GO:0004674">
    <property type="term" value="F:protein serine/threonine kinase activity"/>
    <property type="evidence" value="ECO:0007669"/>
    <property type="project" value="UniProtKB-KW"/>
</dbReference>
<gene>
    <name evidence="8" type="ORF">BU23DRAFT_574726</name>
</gene>
<feature type="compositionally biased region" description="Polar residues" evidence="6">
    <location>
        <begin position="850"/>
        <end position="872"/>
    </location>
</feature>
<accession>A0A6A5UK32</accession>
<dbReference type="SUPFAM" id="SSF56112">
    <property type="entry name" value="Protein kinase-like (PK-like)"/>
    <property type="match status" value="1"/>
</dbReference>
<evidence type="ECO:0000256" key="1">
    <source>
        <dbReference type="ARBA" id="ARBA00022527"/>
    </source>
</evidence>
<dbReference type="InterPro" id="IPR000719">
    <property type="entry name" value="Prot_kinase_dom"/>
</dbReference>
<feature type="compositionally biased region" description="Polar residues" evidence="6">
    <location>
        <begin position="473"/>
        <end position="486"/>
    </location>
</feature>
<feature type="compositionally biased region" description="Polar residues" evidence="6">
    <location>
        <begin position="744"/>
        <end position="753"/>
    </location>
</feature>
<dbReference type="Pfam" id="PF00069">
    <property type="entry name" value="Pkinase"/>
    <property type="match status" value="1"/>
</dbReference>
<dbReference type="PROSITE" id="PS00108">
    <property type="entry name" value="PROTEIN_KINASE_ST"/>
    <property type="match status" value="1"/>
</dbReference>
<feature type="domain" description="Protein kinase" evidence="7">
    <location>
        <begin position="45"/>
        <end position="327"/>
    </location>
</feature>
<dbReference type="InterPro" id="IPR011009">
    <property type="entry name" value="Kinase-like_dom_sf"/>
</dbReference>
<dbReference type="OrthoDB" id="10252171at2759"/>
<dbReference type="PANTHER" id="PTHR24345:SF91">
    <property type="entry name" value="SERINE_THREONINE-PROTEIN KINASE PLK4"/>
    <property type="match status" value="1"/>
</dbReference>
<evidence type="ECO:0000256" key="3">
    <source>
        <dbReference type="ARBA" id="ARBA00022741"/>
    </source>
</evidence>
<feature type="region of interest" description="Disordered" evidence="6">
    <location>
        <begin position="737"/>
        <end position="775"/>
    </location>
</feature>
<dbReference type="GO" id="GO:0005634">
    <property type="term" value="C:nucleus"/>
    <property type="evidence" value="ECO:0007669"/>
    <property type="project" value="TreeGrafter"/>
</dbReference>
<feature type="region of interest" description="Disordered" evidence="6">
    <location>
        <begin position="334"/>
        <end position="357"/>
    </location>
</feature>
<dbReference type="AlphaFoldDB" id="A0A6A5UK32"/>
<name>A0A6A5UK32_9PLEO</name>
<keyword evidence="9" id="KW-1185">Reference proteome</keyword>
<evidence type="ECO:0000259" key="7">
    <source>
        <dbReference type="PROSITE" id="PS50011"/>
    </source>
</evidence>
<keyword evidence="4 8" id="KW-0418">Kinase</keyword>
<organism evidence="8 9">
    <name type="scientific">Bimuria novae-zelandiae CBS 107.79</name>
    <dbReference type="NCBI Taxonomy" id="1447943"/>
    <lineage>
        <taxon>Eukaryota</taxon>
        <taxon>Fungi</taxon>
        <taxon>Dikarya</taxon>
        <taxon>Ascomycota</taxon>
        <taxon>Pezizomycotina</taxon>
        <taxon>Dothideomycetes</taxon>
        <taxon>Pleosporomycetidae</taxon>
        <taxon>Pleosporales</taxon>
        <taxon>Massarineae</taxon>
        <taxon>Didymosphaeriaceae</taxon>
        <taxon>Bimuria</taxon>
    </lineage>
</organism>
<feature type="compositionally biased region" description="Basic residues" evidence="6">
    <location>
        <begin position="807"/>
        <end position="822"/>
    </location>
</feature>
<evidence type="ECO:0000313" key="9">
    <source>
        <dbReference type="Proteomes" id="UP000800036"/>
    </source>
</evidence>
<keyword evidence="1" id="KW-0723">Serine/threonine-protein kinase</keyword>
<evidence type="ECO:0000256" key="2">
    <source>
        <dbReference type="ARBA" id="ARBA00022679"/>
    </source>
</evidence>
<dbReference type="InterPro" id="IPR008271">
    <property type="entry name" value="Ser/Thr_kinase_AS"/>
</dbReference>
<feature type="compositionally biased region" description="Basic and acidic residues" evidence="6">
    <location>
        <begin position="600"/>
        <end position="630"/>
    </location>
</feature>
<feature type="compositionally biased region" description="Basic and acidic residues" evidence="6">
    <location>
        <begin position="873"/>
        <end position="883"/>
    </location>
</feature>
<feature type="region of interest" description="Disordered" evidence="6">
    <location>
        <begin position="379"/>
        <end position="644"/>
    </location>
</feature>
<keyword evidence="3" id="KW-0547">Nucleotide-binding</keyword>
<proteinExistence type="predicted"/>
<dbReference type="Gene3D" id="1.10.510.10">
    <property type="entry name" value="Transferase(Phosphotransferase) domain 1"/>
    <property type="match status" value="1"/>
</dbReference>
<keyword evidence="2" id="KW-0808">Transferase</keyword>
<sequence length="1049" mass="117775">MRPATDLVRDSKLKTAHRDGITRHVIETSDRRSGHRRIKRDQRWQRVGDILGEGAFGIVWKETLVGGESDVKDRAVKRIRKRVANSNSLDYSRELEAIAKFSRGKYKSFFVESYGWFESQDYVFITMEYFEHGDLQRYMDKVGRISEEDARTISYQILEGVNEMHDNGFAHRDLKPSNVLIRRTKDHKEGWWVKIGDFGISKRAEEGMTTLRTVSGTEGFLAPEVLVRKGSIFLEPAILSKVLQNKHEYTFVVDIWALGEIIYRAICGRSPFTTNLAAYVNGKTEFPLSTLKELEVSSQGIELIQHLMKVFPGERLTAADALDHDWYNEFRDNSSRSSSEFESVDENHEIPSDLLSPGFGAGTSGSSFLDVSESVPWTDVDGGNTLQPTSSVPPRLNISTSRISSDGPLPGDDMSPLAAHEPVSQRSPAAAPADMEPSDKSASLRVHVKEEAASSNKGKRPLPPNPPLLLQLSTPEAPTRESTITARKSKFPIGSDLGTKIPALMDPKWLPPGLSESNQNQPQHGSAGAKRLESVSKGTTILGNVDTENDEKKRLRDQASAGDSDSDEQSSVASREDTVPDSALTLVVRETPSGASGSKTRLEKPSRTKSESRPEVKGRSSEPSEGEKARYKAAYHTSHERRSVAEITARRDWESSFEFVGAPRPLVQDDSMAHRARESLFDLLRARDARRARDHEMAQREGAEKLQTPLIPDGSIDRGAKRAQQQEDAIRYMQIAKRKEEQSKATLAKSSRPNRGVQEYYKTSRPNDEKPSRTSGFLQKIGLAPRPKVPNIVETYREPAVGNRSVKSNKRSAAKQPSRHQTRPNVAPVKVPFNNNTRLEKIIDHEFLNSASEPNVTSPSPIAQTRSTTRVPSDSHNRSRPLDGEEPETMIFSMENVRKRLAHFGFGDNQIQAITPLIFTPNSRPLNGEDPETMMVSLEDLRKGLARFGFDDNQIQGMIRVSFTSKEIPVPAPFPRDLPTYVKASKQHLDIETLQYYDLPYEIDENDPGHIIILREMEPYETNILFEHTRRQRLERTAPRRKFADPPNF</sequence>
<feature type="compositionally biased region" description="Polar residues" evidence="6">
    <location>
        <begin position="515"/>
        <end position="524"/>
    </location>
</feature>
<dbReference type="SMART" id="SM00220">
    <property type="entry name" value="S_TKc"/>
    <property type="match status" value="1"/>
</dbReference>
<feature type="compositionally biased region" description="Polar residues" evidence="6">
    <location>
        <begin position="384"/>
        <end position="404"/>
    </location>
</feature>
<feature type="region of interest" description="Disordered" evidence="6">
    <location>
        <begin position="799"/>
        <end position="831"/>
    </location>
</feature>
<evidence type="ECO:0000313" key="8">
    <source>
        <dbReference type="EMBL" id="KAF1965573.1"/>
    </source>
</evidence>
<reference evidence="8" key="1">
    <citation type="journal article" date="2020" name="Stud. Mycol.">
        <title>101 Dothideomycetes genomes: a test case for predicting lifestyles and emergence of pathogens.</title>
        <authorList>
            <person name="Haridas S."/>
            <person name="Albert R."/>
            <person name="Binder M."/>
            <person name="Bloem J."/>
            <person name="Labutti K."/>
            <person name="Salamov A."/>
            <person name="Andreopoulos B."/>
            <person name="Baker S."/>
            <person name="Barry K."/>
            <person name="Bills G."/>
            <person name="Bluhm B."/>
            <person name="Cannon C."/>
            <person name="Castanera R."/>
            <person name="Culley D."/>
            <person name="Daum C."/>
            <person name="Ezra D."/>
            <person name="Gonzalez J."/>
            <person name="Henrissat B."/>
            <person name="Kuo A."/>
            <person name="Liang C."/>
            <person name="Lipzen A."/>
            <person name="Lutzoni F."/>
            <person name="Magnuson J."/>
            <person name="Mondo S."/>
            <person name="Nolan M."/>
            <person name="Ohm R."/>
            <person name="Pangilinan J."/>
            <person name="Park H.-J."/>
            <person name="Ramirez L."/>
            <person name="Alfaro M."/>
            <person name="Sun H."/>
            <person name="Tritt A."/>
            <person name="Yoshinaga Y."/>
            <person name="Zwiers L.-H."/>
            <person name="Turgeon B."/>
            <person name="Goodwin S."/>
            <person name="Spatafora J."/>
            <person name="Crous P."/>
            <person name="Grigoriev I."/>
        </authorList>
    </citation>
    <scope>NUCLEOTIDE SEQUENCE</scope>
    <source>
        <strain evidence="8">CBS 107.79</strain>
    </source>
</reference>
<keyword evidence="5" id="KW-0067">ATP-binding</keyword>
<dbReference type="PROSITE" id="PS50011">
    <property type="entry name" value="PROTEIN_KINASE_DOM"/>
    <property type="match status" value="1"/>
</dbReference>
<evidence type="ECO:0000256" key="5">
    <source>
        <dbReference type="ARBA" id="ARBA00022840"/>
    </source>
</evidence>
<dbReference type="GO" id="GO:0005524">
    <property type="term" value="F:ATP binding"/>
    <property type="evidence" value="ECO:0007669"/>
    <property type="project" value="UniProtKB-KW"/>
</dbReference>